<sequence length="301" mass="34571">MYSYEDRIRAVKLFVKLGKRTGATIRQLGYPTKNALKSWHRDYEQGRDLPLGYALSRSKYSDQQKKVAVEHYLNHDRCLAGTRKALGYPCRDTLAAWVNELHPERRKNVVGKARGIQRPQELKQAAVIALCTRQTSAQAIAQQLAVSRPTLYKWKNQLLGPEVPASMKLHNDSPPDPQRLDLEQQVEALQRDIRKLQLEHDLLKKANELLKKGLGVDLPLLSNQEKTLLVDALKHTYTLSELFAELDLARSSYFYHCARLKSPDKYADARVAITDVFQSNHRCYGYRRMRAALGRRQLHIS</sequence>
<evidence type="ECO:0000256" key="1">
    <source>
        <dbReference type="SAM" id="Coils"/>
    </source>
</evidence>
<accession>A0ABW0Q807</accession>
<name>A0ABW0Q807_9BURK</name>
<dbReference type="EMBL" id="JBHSMX010000011">
    <property type="protein sequence ID" value="MFC5520858.1"/>
    <property type="molecule type" value="Genomic_DNA"/>
</dbReference>
<dbReference type="SUPFAM" id="SSF46689">
    <property type="entry name" value="Homeodomain-like"/>
    <property type="match status" value="1"/>
</dbReference>
<organism evidence="2 3">
    <name type="scientific">Polaromonas jejuensis</name>
    <dbReference type="NCBI Taxonomy" id="457502"/>
    <lineage>
        <taxon>Bacteria</taxon>
        <taxon>Pseudomonadati</taxon>
        <taxon>Pseudomonadota</taxon>
        <taxon>Betaproteobacteria</taxon>
        <taxon>Burkholderiales</taxon>
        <taxon>Comamonadaceae</taxon>
        <taxon>Polaromonas</taxon>
    </lineage>
</organism>
<evidence type="ECO:0000313" key="3">
    <source>
        <dbReference type="Proteomes" id="UP001596084"/>
    </source>
</evidence>
<protein>
    <submittedName>
        <fullName evidence="2">IS3 family transposase</fullName>
    </submittedName>
</protein>
<keyword evidence="1" id="KW-0175">Coiled coil</keyword>
<proteinExistence type="predicted"/>
<gene>
    <name evidence="2" type="ORF">ACFPP7_07990</name>
</gene>
<keyword evidence="3" id="KW-1185">Reference proteome</keyword>
<evidence type="ECO:0000313" key="2">
    <source>
        <dbReference type="EMBL" id="MFC5520858.1"/>
    </source>
</evidence>
<feature type="coiled-coil region" evidence="1">
    <location>
        <begin position="179"/>
        <end position="206"/>
    </location>
</feature>
<dbReference type="Proteomes" id="UP001596084">
    <property type="component" value="Unassembled WGS sequence"/>
</dbReference>
<reference evidence="3" key="1">
    <citation type="journal article" date="2019" name="Int. J. Syst. Evol. Microbiol.">
        <title>The Global Catalogue of Microorganisms (GCM) 10K type strain sequencing project: providing services to taxonomists for standard genome sequencing and annotation.</title>
        <authorList>
            <consortium name="The Broad Institute Genomics Platform"/>
            <consortium name="The Broad Institute Genome Sequencing Center for Infectious Disease"/>
            <person name="Wu L."/>
            <person name="Ma J."/>
        </authorList>
    </citation>
    <scope>NUCLEOTIDE SEQUENCE [LARGE SCALE GENOMIC DNA]</scope>
    <source>
        <strain evidence="3">CGMCC 4.7277</strain>
    </source>
</reference>
<comment type="caution">
    <text evidence="2">The sequence shown here is derived from an EMBL/GenBank/DDBJ whole genome shotgun (WGS) entry which is preliminary data.</text>
</comment>
<feature type="non-terminal residue" evidence="2">
    <location>
        <position position="301"/>
    </location>
</feature>
<dbReference type="InterPro" id="IPR009057">
    <property type="entry name" value="Homeodomain-like_sf"/>
</dbReference>